<organism evidence="1 2">
    <name type="scientific">Myotis brandtii</name>
    <name type="common">Brandt's bat</name>
    <dbReference type="NCBI Taxonomy" id="109478"/>
    <lineage>
        <taxon>Eukaryota</taxon>
        <taxon>Metazoa</taxon>
        <taxon>Chordata</taxon>
        <taxon>Craniata</taxon>
        <taxon>Vertebrata</taxon>
        <taxon>Euteleostomi</taxon>
        <taxon>Mammalia</taxon>
        <taxon>Eutheria</taxon>
        <taxon>Laurasiatheria</taxon>
        <taxon>Chiroptera</taxon>
        <taxon>Yangochiroptera</taxon>
        <taxon>Vespertilionidae</taxon>
        <taxon>Myotis</taxon>
    </lineage>
</organism>
<dbReference type="Proteomes" id="UP000052978">
    <property type="component" value="Unassembled WGS sequence"/>
</dbReference>
<protein>
    <submittedName>
        <fullName evidence="1">Uncharacterized protein</fullName>
    </submittedName>
</protein>
<reference evidence="1 2" key="1">
    <citation type="journal article" date="2013" name="Nat. Commun.">
        <title>Genome analysis reveals insights into physiology and longevity of the Brandt's bat Myotis brandtii.</title>
        <authorList>
            <person name="Seim I."/>
            <person name="Fang X."/>
            <person name="Xiong Z."/>
            <person name="Lobanov A.V."/>
            <person name="Huang Z."/>
            <person name="Ma S."/>
            <person name="Feng Y."/>
            <person name="Turanov A.A."/>
            <person name="Zhu Y."/>
            <person name="Lenz T.L."/>
            <person name="Gerashchenko M.V."/>
            <person name="Fan D."/>
            <person name="Hee Yim S."/>
            <person name="Yao X."/>
            <person name="Jordan D."/>
            <person name="Xiong Y."/>
            <person name="Ma Y."/>
            <person name="Lyapunov A.N."/>
            <person name="Chen G."/>
            <person name="Kulakova O.I."/>
            <person name="Sun Y."/>
            <person name="Lee S.G."/>
            <person name="Bronson R.T."/>
            <person name="Moskalev A.A."/>
            <person name="Sunyaev S.R."/>
            <person name="Zhang G."/>
            <person name="Krogh A."/>
            <person name="Wang J."/>
            <person name="Gladyshev V.N."/>
        </authorList>
    </citation>
    <scope>NUCLEOTIDE SEQUENCE [LARGE SCALE GENOMIC DNA]</scope>
</reference>
<name>S7PRJ9_MYOBR</name>
<evidence type="ECO:0000313" key="1">
    <source>
        <dbReference type="EMBL" id="EPQ11127.1"/>
    </source>
</evidence>
<dbReference type="EMBL" id="KE163192">
    <property type="protein sequence ID" value="EPQ11127.1"/>
    <property type="molecule type" value="Genomic_DNA"/>
</dbReference>
<dbReference type="AlphaFoldDB" id="S7PRJ9"/>
<proteinExistence type="predicted"/>
<sequence>MWKAQISETKAIPSYSSRARSSGCPALTCELPEVCNSQNPGCPRVGGMLAVGGAGGTTTPCIHGRWKPDNVMSQGRTLLKFHLSCSGPKGDGGLGYQRTAWNNTQPQGMGCRTNLG</sequence>
<keyword evidence="2" id="KW-1185">Reference proteome</keyword>
<evidence type="ECO:0000313" key="2">
    <source>
        <dbReference type="Proteomes" id="UP000052978"/>
    </source>
</evidence>
<accession>S7PRJ9</accession>
<gene>
    <name evidence="1" type="ORF">D623_10012772</name>
</gene>